<dbReference type="OrthoDB" id="346004at2"/>
<feature type="transmembrane region" description="Helical" evidence="7">
    <location>
        <begin position="118"/>
        <end position="139"/>
    </location>
</feature>
<proteinExistence type="inferred from homology"/>
<comment type="similarity">
    <text evidence="2">Belongs to the DoxX family.</text>
</comment>
<keyword evidence="4 7" id="KW-0812">Transmembrane</keyword>
<dbReference type="Proteomes" id="UP000236000">
    <property type="component" value="Unassembled WGS sequence"/>
</dbReference>
<keyword evidence="3" id="KW-1003">Cell membrane</keyword>
<dbReference type="InterPro" id="IPR051907">
    <property type="entry name" value="DoxX-like_oxidoreductase"/>
</dbReference>
<dbReference type="GO" id="GO:0005886">
    <property type="term" value="C:plasma membrane"/>
    <property type="evidence" value="ECO:0007669"/>
    <property type="project" value="UniProtKB-SubCell"/>
</dbReference>
<evidence type="ECO:0008006" key="10">
    <source>
        <dbReference type="Google" id="ProtNLM"/>
    </source>
</evidence>
<feature type="transmembrane region" description="Helical" evidence="7">
    <location>
        <begin position="7"/>
        <end position="28"/>
    </location>
</feature>
<evidence type="ECO:0000313" key="8">
    <source>
        <dbReference type="EMBL" id="PNC19850.1"/>
    </source>
</evidence>
<evidence type="ECO:0000313" key="9">
    <source>
        <dbReference type="Proteomes" id="UP000236000"/>
    </source>
</evidence>
<name>A0A2N8HGG6_9BACT</name>
<comment type="caution">
    <text evidence="8">The sequence shown here is derived from an EMBL/GenBank/DDBJ whole genome shotgun (WGS) entry which is preliminary data.</text>
</comment>
<evidence type="ECO:0000256" key="7">
    <source>
        <dbReference type="SAM" id="Phobius"/>
    </source>
</evidence>
<evidence type="ECO:0000256" key="3">
    <source>
        <dbReference type="ARBA" id="ARBA00022475"/>
    </source>
</evidence>
<evidence type="ECO:0000256" key="6">
    <source>
        <dbReference type="ARBA" id="ARBA00023136"/>
    </source>
</evidence>
<organism evidence="8 9">
    <name type="scientific">Akkermansia muciniphila</name>
    <dbReference type="NCBI Taxonomy" id="239935"/>
    <lineage>
        <taxon>Bacteria</taxon>
        <taxon>Pseudomonadati</taxon>
        <taxon>Verrucomicrobiota</taxon>
        <taxon>Verrucomicrobiia</taxon>
        <taxon>Verrucomicrobiales</taxon>
        <taxon>Akkermansiaceae</taxon>
        <taxon>Akkermansia</taxon>
    </lineage>
</organism>
<keyword evidence="6 7" id="KW-0472">Membrane</keyword>
<keyword evidence="5 7" id="KW-1133">Transmembrane helix</keyword>
<dbReference type="PANTHER" id="PTHR33452">
    <property type="entry name" value="OXIDOREDUCTASE CATD-RELATED"/>
    <property type="match status" value="1"/>
</dbReference>
<evidence type="ECO:0000256" key="5">
    <source>
        <dbReference type="ARBA" id="ARBA00022989"/>
    </source>
</evidence>
<dbReference type="Pfam" id="PF07681">
    <property type="entry name" value="DoxX"/>
    <property type="match status" value="1"/>
</dbReference>
<evidence type="ECO:0000256" key="4">
    <source>
        <dbReference type="ARBA" id="ARBA00022692"/>
    </source>
</evidence>
<dbReference type="EMBL" id="PJKA01000003">
    <property type="protein sequence ID" value="PNC19850.1"/>
    <property type="molecule type" value="Genomic_DNA"/>
</dbReference>
<dbReference type="InterPro" id="IPR032808">
    <property type="entry name" value="DoxX"/>
</dbReference>
<evidence type="ECO:0000256" key="1">
    <source>
        <dbReference type="ARBA" id="ARBA00004651"/>
    </source>
</evidence>
<evidence type="ECO:0000256" key="2">
    <source>
        <dbReference type="ARBA" id="ARBA00006679"/>
    </source>
</evidence>
<reference evidence="8 9" key="1">
    <citation type="journal article" date="2017" name="BMC Genomics">
        <title>Genome sequencing of 39 Akkermansia muciniphila isolates reveals its population structure, genomic and functional diverisity, and global distribution in mammalian gut microbiotas.</title>
        <authorList>
            <person name="Guo X."/>
            <person name="Li S."/>
            <person name="Zhang J."/>
            <person name="Wu F."/>
            <person name="Li X."/>
            <person name="Wu D."/>
            <person name="Zhang M."/>
            <person name="Ou Z."/>
            <person name="Jie Z."/>
            <person name="Yan Q."/>
            <person name="Li P."/>
            <person name="Yi J."/>
            <person name="Peng Y."/>
        </authorList>
    </citation>
    <scope>NUCLEOTIDE SEQUENCE [LARGE SCALE GENOMIC DNA]</scope>
    <source>
        <strain evidence="8 9">GP24</strain>
    </source>
</reference>
<dbReference type="RefSeq" id="WP_102712113.1">
    <property type="nucleotide sequence ID" value="NZ_CABMLK010000002.1"/>
</dbReference>
<dbReference type="PANTHER" id="PTHR33452:SF1">
    <property type="entry name" value="INNER MEMBRANE PROTEIN YPHA-RELATED"/>
    <property type="match status" value="1"/>
</dbReference>
<sequence length="154" mass="16678">MDTIDSITLIAAAWGLLVLRLTLALILWPHGAQKVLGWFGGAGWNGTYQAFTEKMGIPPFLAKVAMVTEFVAPICMALGFFTRIAALGVIIMMAVAMTKHIKNGYFANWSGKKAGEGVEFHLLYAGCALALLLTGPGPWSVDAWFMNIFHVIFG</sequence>
<feature type="transmembrane region" description="Helical" evidence="7">
    <location>
        <begin position="70"/>
        <end position="97"/>
    </location>
</feature>
<dbReference type="AlphaFoldDB" id="A0A2N8HGG6"/>
<gene>
    <name evidence="8" type="ORF">CXU22_02230</name>
</gene>
<comment type="subcellular location">
    <subcellularLocation>
        <location evidence="1">Cell membrane</location>
        <topology evidence="1">Multi-pass membrane protein</topology>
    </subcellularLocation>
</comment>
<accession>A0A2N8HGG6</accession>
<protein>
    <recommendedName>
        <fullName evidence="10">DoxX family protein</fullName>
    </recommendedName>
</protein>